<dbReference type="PANTHER" id="PTHR11346:SF171">
    <property type="entry name" value="GALECTIN"/>
    <property type="match status" value="1"/>
</dbReference>
<keyword evidence="1 2" id="KW-0430">Lectin</keyword>
<evidence type="ECO:0000313" key="4">
    <source>
        <dbReference type="Proteomes" id="UP000095281"/>
    </source>
</evidence>
<dbReference type="OMA" id="EHFFHFR"/>
<dbReference type="PROSITE" id="PS51304">
    <property type="entry name" value="GALECTIN"/>
    <property type="match status" value="2"/>
</dbReference>
<dbReference type="GO" id="GO:0030246">
    <property type="term" value="F:carbohydrate binding"/>
    <property type="evidence" value="ECO:0007669"/>
    <property type="project" value="UniProtKB-UniRule"/>
</dbReference>
<dbReference type="WBParaSite" id="MhA1_Contig349.frz3.gene11">
    <property type="protein sequence ID" value="MhA1_Contig349.frz3.gene11"/>
    <property type="gene ID" value="MhA1_Contig349.frz3.gene11"/>
</dbReference>
<organism evidence="4 5">
    <name type="scientific">Meloidogyne hapla</name>
    <name type="common">Root-knot nematode worm</name>
    <dbReference type="NCBI Taxonomy" id="6305"/>
    <lineage>
        <taxon>Eukaryota</taxon>
        <taxon>Metazoa</taxon>
        <taxon>Ecdysozoa</taxon>
        <taxon>Nematoda</taxon>
        <taxon>Chromadorea</taxon>
        <taxon>Rhabditida</taxon>
        <taxon>Tylenchina</taxon>
        <taxon>Tylenchomorpha</taxon>
        <taxon>Tylenchoidea</taxon>
        <taxon>Meloidogynidae</taxon>
        <taxon>Meloidogyninae</taxon>
        <taxon>Meloidogyne</taxon>
    </lineage>
</organism>
<dbReference type="AlphaFoldDB" id="A0A1I8BMU3"/>
<dbReference type="Pfam" id="PF00337">
    <property type="entry name" value="Gal-bind_lectin"/>
    <property type="match status" value="2"/>
</dbReference>
<proteinExistence type="predicted"/>
<dbReference type="SUPFAM" id="SSF49899">
    <property type="entry name" value="Concanavalin A-like lectins/glucanases"/>
    <property type="match status" value="2"/>
</dbReference>
<protein>
    <recommendedName>
        <fullName evidence="2">Galectin</fullName>
    </recommendedName>
</protein>
<dbReference type="SMART" id="SM00908">
    <property type="entry name" value="Gal-bind_lectin"/>
    <property type="match status" value="2"/>
</dbReference>
<evidence type="ECO:0000256" key="1">
    <source>
        <dbReference type="ARBA" id="ARBA00022734"/>
    </source>
</evidence>
<keyword evidence="4" id="KW-1185">Reference proteome</keyword>
<dbReference type="Proteomes" id="UP000095281">
    <property type="component" value="Unplaced"/>
</dbReference>
<evidence type="ECO:0000259" key="3">
    <source>
        <dbReference type="PROSITE" id="PS51304"/>
    </source>
</evidence>
<feature type="domain" description="Galectin" evidence="3">
    <location>
        <begin position="151"/>
        <end position="291"/>
    </location>
</feature>
<dbReference type="Gene3D" id="2.60.120.200">
    <property type="match status" value="2"/>
</dbReference>
<name>A0A1I8BMU3_MELHA</name>
<sequence length="295" mass="33248">MADDNQQMISSVPAHYNVALHINPRFDRGIALFSKPDRDIVINSLINNVWGAEQRNSNSLLLEKPFSIRILMLRDYFKISVNGKHLNDFVHRVPLESIKCIFICGCVSIDVIEYQGTKPGSITSCSSEDNSDNICTDETGPIEILKPEIPFIFKLIGGFLPQKEIFLILTPLLNPISFAINLECSDDEYLFHMRIDFPPQNNSSGDRGSVVRNNTAHGGLWQKEERQMGRFPFSPGITADLRIIACLESLKVLIDGCHFCEFYYRSPGPVPTQVNRISVVGDVTIQKFTLKKREG</sequence>
<dbReference type="GO" id="GO:0016936">
    <property type="term" value="F:galactoside binding"/>
    <property type="evidence" value="ECO:0007669"/>
    <property type="project" value="TreeGrafter"/>
</dbReference>
<dbReference type="PANTHER" id="PTHR11346">
    <property type="entry name" value="GALECTIN"/>
    <property type="match status" value="1"/>
</dbReference>
<dbReference type="InterPro" id="IPR044156">
    <property type="entry name" value="Galectin-like"/>
</dbReference>
<dbReference type="CDD" id="cd00070">
    <property type="entry name" value="GLECT"/>
    <property type="match status" value="2"/>
</dbReference>
<dbReference type="InterPro" id="IPR001079">
    <property type="entry name" value="Galectin_CRD"/>
</dbReference>
<evidence type="ECO:0000256" key="2">
    <source>
        <dbReference type="RuleBase" id="RU102079"/>
    </source>
</evidence>
<feature type="domain" description="Galectin" evidence="3">
    <location>
        <begin position="1"/>
        <end position="115"/>
    </location>
</feature>
<accession>A0A1I8BMU3</accession>
<dbReference type="SMART" id="SM00276">
    <property type="entry name" value="GLECT"/>
    <property type="match status" value="2"/>
</dbReference>
<dbReference type="InterPro" id="IPR013320">
    <property type="entry name" value="ConA-like_dom_sf"/>
</dbReference>
<evidence type="ECO:0000313" key="5">
    <source>
        <dbReference type="WBParaSite" id="MhA1_Contig349.frz3.gene11"/>
    </source>
</evidence>
<reference evidence="5" key="1">
    <citation type="submission" date="2016-11" db="UniProtKB">
        <authorList>
            <consortium name="WormBaseParasite"/>
        </authorList>
    </citation>
    <scope>IDENTIFICATION</scope>
</reference>